<feature type="compositionally biased region" description="Polar residues" evidence="1">
    <location>
        <begin position="57"/>
        <end position="73"/>
    </location>
</feature>
<feature type="region of interest" description="Disordered" evidence="1">
    <location>
        <begin position="133"/>
        <end position="155"/>
    </location>
</feature>
<evidence type="ECO:0000256" key="1">
    <source>
        <dbReference type="SAM" id="MobiDB-lite"/>
    </source>
</evidence>
<dbReference type="WBParaSite" id="SRDH1_98890.1">
    <property type="protein sequence ID" value="SRDH1_98890.1"/>
    <property type="gene ID" value="SRDH1_98890"/>
</dbReference>
<sequence length="279" mass="30868">MTLPSDRLQLLFDRHLEFMVKLRTQLLDHQCFAYASEVDGLINEFHTELANDRSPHDSSTSRNSNETAVSQETPGCPALSISETCPVVDSNTTIPELAGPNNDAFSSHQYDAMLKAHKMVAPIAHRVPEIISSGSTSESHSAIEMSTESSDKDSQACPEILLHASNLEPSAVLVDAVYHTDPQPAIDVCNKSDDYISAESNSDLTSNVDPHHPVNLNGFPMEYQKHVITRIALIETWVYEDPTLFRGGGGARKKKLKSGYQLRISQKGEVLYPLVNHEW</sequence>
<accession>A0AA85GIN9</accession>
<reference evidence="3" key="2">
    <citation type="submission" date="2023-11" db="UniProtKB">
        <authorList>
            <consortium name="WormBaseParasite"/>
        </authorList>
    </citation>
    <scope>IDENTIFICATION</scope>
</reference>
<keyword evidence="2" id="KW-1185">Reference proteome</keyword>
<evidence type="ECO:0000313" key="2">
    <source>
        <dbReference type="Proteomes" id="UP000050792"/>
    </source>
</evidence>
<dbReference type="AlphaFoldDB" id="A0AA85GIN9"/>
<feature type="region of interest" description="Disordered" evidence="1">
    <location>
        <begin position="50"/>
        <end position="82"/>
    </location>
</feature>
<organism evidence="2 3">
    <name type="scientific">Schistosoma rodhaini</name>
    <dbReference type="NCBI Taxonomy" id="6188"/>
    <lineage>
        <taxon>Eukaryota</taxon>
        <taxon>Metazoa</taxon>
        <taxon>Spiralia</taxon>
        <taxon>Lophotrochozoa</taxon>
        <taxon>Platyhelminthes</taxon>
        <taxon>Trematoda</taxon>
        <taxon>Digenea</taxon>
        <taxon>Strigeidida</taxon>
        <taxon>Schistosomatoidea</taxon>
        <taxon>Schistosomatidae</taxon>
        <taxon>Schistosoma</taxon>
    </lineage>
</organism>
<protein>
    <submittedName>
        <fullName evidence="3">Uncharacterized protein</fullName>
    </submittedName>
</protein>
<proteinExistence type="predicted"/>
<dbReference type="Proteomes" id="UP000050792">
    <property type="component" value="Unassembled WGS sequence"/>
</dbReference>
<name>A0AA85GIN9_9TREM</name>
<reference evidence="2" key="1">
    <citation type="submission" date="2022-06" db="EMBL/GenBank/DDBJ databases">
        <authorList>
            <person name="Berger JAMES D."/>
            <person name="Berger JAMES D."/>
        </authorList>
    </citation>
    <scope>NUCLEOTIDE SEQUENCE [LARGE SCALE GENOMIC DNA]</scope>
</reference>
<evidence type="ECO:0000313" key="3">
    <source>
        <dbReference type="WBParaSite" id="SRDH1_98890.1"/>
    </source>
</evidence>
<feature type="compositionally biased region" description="Low complexity" evidence="1">
    <location>
        <begin position="133"/>
        <end position="144"/>
    </location>
</feature>